<sequence>MTDAIRDGLYAVAEFHRLAGNETKFRACEEAIKELERFREIVECAPKCWRLNESGELVQDVPALPGMAVYYTSDVTGEICDAGVEIDIWGATMRSIHAGWCANSREAAEQLASGGKLDG</sequence>
<organism evidence="1">
    <name type="scientific">viral metagenome</name>
    <dbReference type="NCBI Taxonomy" id="1070528"/>
    <lineage>
        <taxon>unclassified sequences</taxon>
        <taxon>metagenomes</taxon>
        <taxon>organismal metagenomes</taxon>
    </lineage>
</organism>
<name>A0A6M3LSW2_9ZZZZ</name>
<reference evidence="1" key="1">
    <citation type="submission" date="2020-03" db="EMBL/GenBank/DDBJ databases">
        <title>The deep terrestrial virosphere.</title>
        <authorList>
            <person name="Holmfeldt K."/>
            <person name="Nilsson E."/>
            <person name="Simone D."/>
            <person name="Lopez-Fernandez M."/>
            <person name="Wu X."/>
            <person name="de Brujin I."/>
            <person name="Lundin D."/>
            <person name="Andersson A."/>
            <person name="Bertilsson S."/>
            <person name="Dopson M."/>
        </authorList>
    </citation>
    <scope>NUCLEOTIDE SEQUENCE</scope>
    <source>
        <strain evidence="1">MM415B05857</strain>
    </source>
</reference>
<protein>
    <submittedName>
        <fullName evidence="1">Uncharacterized protein</fullName>
    </submittedName>
</protein>
<gene>
    <name evidence="1" type="ORF">MM415B05857_0004</name>
</gene>
<proteinExistence type="predicted"/>
<dbReference type="EMBL" id="MT143535">
    <property type="protein sequence ID" value="QJA97903.1"/>
    <property type="molecule type" value="Genomic_DNA"/>
</dbReference>
<dbReference type="AlphaFoldDB" id="A0A6M3LSW2"/>
<evidence type="ECO:0000313" key="1">
    <source>
        <dbReference type="EMBL" id="QJA97903.1"/>
    </source>
</evidence>
<accession>A0A6M3LSW2</accession>